<dbReference type="EMBL" id="JAENGY010000190">
    <property type="protein sequence ID" value="KAG6970154.1"/>
    <property type="molecule type" value="Genomic_DNA"/>
</dbReference>
<protein>
    <submittedName>
        <fullName evidence="1">Uncharacterized protein</fullName>
    </submittedName>
</protein>
<dbReference type="Proteomes" id="UP000709295">
    <property type="component" value="Unassembled WGS sequence"/>
</dbReference>
<evidence type="ECO:0000313" key="2">
    <source>
        <dbReference type="Proteomes" id="UP000709295"/>
    </source>
</evidence>
<gene>
    <name evidence="1" type="ORF">JG688_00005018</name>
</gene>
<comment type="caution">
    <text evidence="1">The sequence shown here is derived from an EMBL/GenBank/DDBJ whole genome shotgun (WGS) entry which is preliminary data.</text>
</comment>
<sequence length="171" mass="19323">VDLEAHKLELHQEIEQLSRKHEILILGVTTRDTVWSVAVEYFRVFRRGLLAARGARFLGLNFLKATMTRDLDAGTVQGLEALARNWPRPSRSTFGMSSFGWGDWTRLVDQRLVMRGSVRFNWDGNTNRVESLITQADMALPLLQLLIAGQLGGCFRWYSVVRASIQSATSS</sequence>
<name>A0A8J5M8X1_9STRA</name>
<keyword evidence="2" id="KW-1185">Reference proteome</keyword>
<evidence type="ECO:0000313" key="1">
    <source>
        <dbReference type="EMBL" id="KAG6970154.1"/>
    </source>
</evidence>
<feature type="non-terminal residue" evidence="1">
    <location>
        <position position="171"/>
    </location>
</feature>
<dbReference type="AlphaFoldDB" id="A0A8J5M8X1"/>
<reference evidence="1" key="1">
    <citation type="submission" date="2021-01" db="EMBL/GenBank/DDBJ databases">
        <title>Phytophthora aleatoria, a newly-described species from Pinus radiata is distinct from Phytophthora cactorum isolates based on comparative genomics.</title>
        <authorList>
            <person name="Mcdougal R."/>
            <person name="Panda P."/>
            <person name="Williams N."/>
            <person name="Studholme D.J."/>
        </authorList>
    </citation>
    <scope>NUCLEOTIDE SEQUENCE</scope>
    <source>
        <strain evidence="1">NZFS 4037</strain>
    </source>
</reference>
<accession>A0A8J5M8X1</accession>
<proteinExistence type="predicted"/>
<organism evidence="1 2">
    <name type="scientific">Phytophthora aleatoria</name>
    <dbReference type="NCBI Taxonomy" id="2496075"/>
    <lineage>
        <taxon>Eukaryota</taxon>
        <taxon>Sar</taxon>
        <taxon>Stramenopiles</taxon>
        <taxon>Oomycota</taxon>
        <taxon>Peronosporomycetes</taxon>
        <taxon>Peronosporales</taxon>
        <taxon>Peronosporaceae</taxon>
        <taxon>Phytophthora</taxon>
    </lineage>
</organism>